<dbReference type="Pfam" id="PF01179">
    <property type="entry name" value="Cu_amine_oxid"/>
    <property type="match status" value="1"/>
</dbReference>
<reference evidence="3" key="1">
    <citation type="submission" date="2023-06" db="EMBL/GenBank/DDBJ databases">
        <title>Reference genome for the Northern bat (Eptesicus nilssonii), a most northern bat species.</title>
        <authorList>
            <person name="Laine V.N."/>
            <person name="Pulliainen A.T."/>
            <person name="Lilley T.M."/>
        </authorList>
    </citation>
    <scope>NUCLEOTIDE SEQUENCE</scope>
    <source>
        <strain evidence="3">BLF_Eptnil</strain>
        <tissue evidence="3">Kidney</tissue>
    </source>
</reference>
<dbReference type="InterPro" id="IPR036460">
    <property type="entry name" value="Cu_amine_oxidase_C_sf"/>
</dbReference>
<comment type="PTM">
    <text evidence="1">Topaquinone (TPQ) is generated by copper-dependent autoxidation of a specific tyrosyl residue.</text>
</comment>
<comment type="similarity">
    <text evidence="1">Belongs to the copper/topaquinone oxidase family.</text>
</comment>
<comment type="cofactor">
    <cofactor evidence="1">
        <name>Cu cation</name>
        <dbReference type="ChEBI" id="CHEBI:23378"/>
    </cofactor>
    <text evidence="1">Contains 1 topaquinone per subunit.</text>
</comment>
<evidence type="ECO:0000259" key="2">
    <source>
        <dbReference type="Pfam" id="PF01179"/>
    </source>
</evidence>
<dbReference type="GO" id="GO:0009308">
    <property type="term" value="P:amine metabolic process"/>
    <property type="evidence" value="ECO:0007669"/>
    <property type="project" value="UniProtKB-UniRule"/>
</dbReference>
<accession>A0AA40HPZ8</accession>
<sequence>MATLHAPTAPQVWAPGDWKYVLQSHTLQEATRPLHRFLLDTTGFSFQDCHIQCLTFTDVPLRHVFCGRLLLAPHWPVASPGPQQCEGPGLGGGAGLVQQKVVPKPRRAALKYHAGEVDVVVLENLCPEGKATRGIPQPHHREEPHLIQAQGWSFVLRQRSSMGLQVLNVHFGGERIAYEVSVQEAVALYGGHTPAGMQTKYIDMGWGLGTVTHELAPGID</sequence>
<dbReference type="GO" id="GO:0005507">
    <property type="term" value="F:copper ion binding"/>
    <property type="evidence" value="ECO:0007669"/>
    <property type="project" value="InterPro"/>
</dbReference>
<dbReference type="GO" id="GO:0052597">
    <property type="term" value="F:diamine oxidase activity"/>
    <property type="evidence" value="ECO:0007669"/>
    <property type="project" value="TreeGrafter"/>
</dbReference>
<dbReference type="GO" id="GO:0048038">
    <property type="term" value="F:quinone binding"/>
    <property type="evidence" value="ECO:0007669"/>
    <property type="project" value="InterPro"/>
</dbReference>
<protein>
    <recommendedName>
        <fullName evidence="1">Amine oxidase</fullName>
        <ecNumber evidence="1">1.4.3.-</ecNumber>
    </recommendedName>
</protein>
<proteinExistence type="inferred from homology"/>
<evidence type="ECO:0000313" key="3">
    <source>
        <dbReference type="EMBL" id="KAK1335253.1"/>
    </source>
</evidence>
<evidence type="ECO:0000313" key="4">
    <source>
        <dbReference type="Proteomes" id="UP001177744"/>
    </source>
</evidence>
<dbReference type="Gene3D" id="2.70.98.20">
    <property type="entry name" value="Copper amine oxidase, catalytic domain"/>
    <property type="match status" value="1"/>
</dbReference>
<dbReference type="GO" id="GO:0008131">
    <property type="term" value="F:primary methylamine oxidase activity"/>
    <property type="evidence" value="ECO:0007669"/>
    <property type="project" value="InterPro"/>
</dbReference>
<dbReference type="GO" id="GO:0005886">
    <property type="term" value="C:plasma membrane"/>
    <property type="evidence" value="ECO:0007669"/>
    <property type="project" value="TreeGrafter"/>
</dbReference>
<keyword evidence="1" id="KW-0560">Oxidoreductase</keyword>
<keyword evidence="4" id="KW-1185">Reference proteome</keyword>
<dbReference type="PANTHER" id="PTHR10638:SF3">
    <property type="entry name" value="AMILORIDE-SENSITIVE AMINE OXIDASE [COPPER-CONTAINING]"/>
    <property type="match status" value="1"/>
</dbReference>
<gene>
    <name evidence="3" type="ORF">QTO34_004837</name>
</gene>
<keyword evidence="1" id="KW-0186">Copper</keyword>
<dbReference type="Proteomes" id="UP001177744">
    <property type="component" value="Unassembled WGS sequence"/>
</dbReference>
<keyword evidence="1" id="KW-0479">Metal-binding</keyword>
<keyword evidence="1" id="KW-0801">TPQ</keyword>
<dbReference type="InterPro" id="IPR015798">
    <property type="entry name" value="Cu_amine_oxidase_C"/>
</dbReference>
<name>A0AA40HPZ8_CNENI</name>
<dbReference type="EMBL" id="JAULJE010000014">
    <property type="protein sequence ID" value="KAK1335253.1"/>
    <property type="molecule type" value="Genomic_DNA"/>
</dbReference>
<dbReference type="GO" id="GO:0046677">
    <property type="term" value="P:response to antibiotic"/>
    <property type="evidence" value="ECO:0007669"/>
    <property type="project" value="TreeGrafter"/>
</dbReference>
<comment type="caution">
    <text evidence="3">The sequence shown here is derived from an EMBL/GenBank/DDBJ whole genome shotgun (WGS) entry which is preliminary data.</text>
</comment>
<dbReference type="SUPFAM" id="SSF49998">
    <property type="entry name" value="Amine oxidase catalytic domain"/>
    <property type="match status" value="1"/>
</dbReference>
<evidence type="ECO:0000256" key="1">
    <source>
        <dbReference type="RuleBase" id="RU000672"/>
    </source>
</evidence>
<dbReference type="AlphaFoldDB" id="A0AA40HPZ8"/>
<dbReference type="InterPro" id="IPR000269">
    <property type="entry name" value="Cu_amine_oxidase"/>
</dbReference>
<dbReference type="EC" id="1.4.3.-" evidence="1"/>
<organism evidence="3 4">
    <name type="scientific">Cnephaeus nilssonii</name>
    <name type="common">Northern bat</name>
    <name type="synonym">Eptesicus nilssonii</name>
    <dbReference type="NCBI Taxonomy" id="3371016"/>
    <lineage>
        <taxon>Eukaryota</taxon>
        <taxon>Metazoa</taxon>
        <taxon>Chordata</taxon>
        <taxon>Craniata</taxon>
        <taxon>Vertebrata</taxon>
        <taxon>Euteleostomi</taxon>
        <taxon>Mammalia</taxon>
        <taxon>Eutheria</taxon>
        <taxon>Laurasiatheria</taxon>
        <taxon>Chiroptera</taxon>
        <taxon>Yangochiroptera</taxon>
        <taxon>Vespertilionidae</taxon>
        <taxon>Cnephaeus</taxon>
    </lineage>
</organism>
<dbReference type="PANTHER" id="PTHR10638">
    <property type="entry name" value="COPPER AMINE OXIDASE"/>
    <property type="match status" value="1"/>
</dbReference>
<dbReference type="Gene3D" id="3.10.450.40">
    <property type="match status" value="1"/>
</dbReference>
<feature type="domain" description="Copper amine oxidase catalytic" evidence="2">
    <location>
        <begin position="144"/>
        <end position="220"/>
    </location>
</feature>